<dbReference type="EMBL" id="JAVDRL010000005">
    <property type="protein sequence ID" value="MDR6531070.1"/>
    <property type="molecule type" value="Genomic_DNA"/>
</dbReference>
<gene>
    <name evidence="1" type="ORF">J2800_001812</name>
</gene>
<proteinExistence type="predicted"/>
<reference evidence="1 2" key="1">
    <citation type="submission" date="2023-07" db="EMBL/GenBank/DDBJ databases">
        <title>Sorghum-associated microbial communities from plants grown in Nebraska, USA.</title>
        <authorList>
            <person name="Schachtman D."/>
        </authorList>
    </citation>
    <scope>NUCLEOTIDE SEQUENCE [LARGE SCALE GENOMIC DNA]</scope>
    <source>
        <strain evidence="1 2">DS2154</strain>
    </source>
</reference>
<accession>A0ABU1MY22</accession>
<comment type="caution">
    <text evidence="1">The sequence shown here is derived from an EMBL/GenBank/DDBJ whole genome shotgun (WGS) entry which is preliminary data.</text>
</comment>
<name>A0ABU1MY22_9CAUL</name>
<evidence type="ECO:0000313" key="2">
    <source>
        <dbReference type="Proteomes" id="UP001262754"/>
    </source>
</evidence>
<keyword evidence="2" id="KW-1185">Reference proteome</keyword>
<dbReference type="RefSeq" id="WP_156402194.1">
    <property type="nucleotide sequence ID" value="NZ_JAVDRL010000005.1"/>
</dbReference>
<organism evidence="1 2">
    <name type="scientific">Caulobacter rhizosphaerae</name>
    <dbReference type="NCBI Taxonomy" id="2010972"/>
    <lineage>
        <taxon>Bacteria</taxon>
        <taxon>Pseudomonadati</taxon>
        <taxon>Pseudomonadota</taxon>
        <taxon>Alphaproteobacteria</taxon>
        <taxon>Caulobacterales</taxon>
        <taxon>Caulobacteraceae</taxon>
        <taxon>Caulobacter</taxon>
    </lineage>
</organism>
<sequence>MSAFATFRSLAFLSVITCGLVTAAWDGVRRMPWVHDRDRGDVVWVDTSPR</sequence>
<protein>
    <submittedName>
        <fullName evidence="1">Uncharacterized protein</fullName>
    </submittedName>
</protein>
<evidence type="ECO:0000313" key="1">
    <source>
        <dbReference type="EMBL" id="MDR6531070.1"/>
    </source>
</evidence>
<dbReference type="Proteomes" id="UP001262754">
    <property type="component" value="Unassembled WGS sequence"/>
</dbReference>